<feature type="compositionally biased region" description="Basic residues" evidence="1">
    <location>
        <begin position="23"/>
        <end position="38"/>
    </location>
</feature>
<organism evidence="2 3">
    <name type="scientific">Eumeta variegata</name>
    <name type="common">Bagworm moth</name>
    <name type="synonym">Eumeta japonica</name>
    <dbReference type="NCBI Taxonomy" id="151549"/>
    <lineage>
        <taxon>Eukaryota</taxon>
        <taxon>Metazoa</taxon>
        <taxon>Ecdysozoa</taxon>
        <taxon>Arthropoda</taxon>
        <taxon>Hexapoda</taxon>
        <taxon>Insecta</taxon>
        <taxon>Pterygota</taxon>
        <taxon>Neoptera</taxon>
        <taxon>Endopterygota</taxon>
        <taxon>Lepidoptera</taxon>
        <taxon>Glossata</taxon>
        <taxon>Ditrysia</taxon>
        <taxon>Tineoidea</taxon>
        <taxon>Psychidae</taxon>
        <taxon>Oiketicinae</taxon>
        <taxon>Eumeta</taxon>
    </lineage>
</organism>
<evidence type="ECO:0000256" key="1">
    <source>
        <dbReference type="SAM" id="MobiDB-lite"/>
    </source>
</evidence>
<keyword evidence="3" id="KW-1185">Reference proteome</keyword>
<feature type="region of interest" description="Disordered" evidence="1">
    <location>
        <begin position="19"/>
        <end position="55"/>
    </location>
</feature>
<protein>
    <submittedName>
        <fullName evidence="2">Uncharacterized protein</fullName>
    </submittedName>
</protein>
<dbReference type="Proteomes" id="UP000299102">
    <property type="component" value="Unassembled WGS sequence"/>
</dbReference>
<sequence length="113" mass="13047">MKQFSKLLPEGLARTQSLLAVPHSRRRRRRFQRERVRRPVGTAETKEKKRTGNTGGVVFNSRLELASPASKAPRCTRASRRSRNYAKLIKRRCAHATVRVRLFCSLAYRLKKG</sequence>
<proteinExistence type="predicted"/>
<accession>A0A4C2A3D9</accession>
<reference evidence="2 3" key="1">
    <citation type="journal article" date="2019" name="Commun. Biol.">
        <title>The bagworm genome reveals a unique fibroin gene that provides high tensile strength.</title>
        <authorList>
            <person name="Kono N."/>
            <person name="Nakamura H."/>
            <person name="Ohtoshi R."/>
            <person name="Tomita M."/>
            <person name="Numata K."/>
            <person name="Arakawa K."/>
        </authorList>
    </citation>
    <scope>NUCLEOTIDE SEQUENCE [LARGE SCALE GENOMIC DNA]</scope>
</reference>
<name>A0A4C2A3D9_EUMVA</name>
<evidence type="ECO:0000313" key="2">
    <source>
        <dbReference type="EMBL" id="GBP94578.1"/>
    </source>
</evidence>
<dbReference type="AlphaFoldDB" id="A0A4C2A3D9"/>
<gene>
    <name evidence="2" type="ORF">EVAR_65775_1</name>
</gene>
<dbReference type="EMBL" id="BGZK01002523">
    <property type="protein sequence ID" value="GBP94578.1"/>
    <property type="molecule type" value="Genomic_DNA"/>
</dbReference>
<comment type="caution">
    <text evidence="2">The sequence shown here is derived from an EMBL/GenBank/DDBJ whole genome shotgun (WGS) entry which is preliminary data.</text>
</comment>
<evidence type="ECO:0000313" key="3">
    <source>
        <dbReference type="Proteomes" id="UP000299102"/>
    </source>
</evidence>